<dbReference type="GO" id="GO:0009523">
    <property type="term" value="C:photosystem II"/>
    <property type="evidence" value="ECO:0007669"/>
    <property type="project" value="UniProtKB-KW"/>
</dbReference>
<dbReference type="CDD" id="cd15482">
    <property type="entry name" value="Sialidase_non-viral"/>
    <property type="match status" value="1"/>
</dbReference>
<gene>
    <name evidence="5" type="ORF">ETQ85_19960</name>
</gene>
<dbReference type="InterPro" id="IPR015943">
    <property type="entry name" value="WD40/YVTN_repeat-like_dom_sf"/>
</dbReference>
<dbReference type="OrthoDB" id="9767885at2"/>
<dbReference type="InterPro" id="IPR036278">
    <property type="entry name" value="Sialidase_sf"/>
</dbReference>
<reference evidence="5 6" key="1">
    <citation type="submission" date="2019-01" db="EMBL/GenBank/DDBJ databases">
        <title>Zoogloea oleivorans genome sequencing and assembly.</title>
        <authorList>
            <person name="Tancsics A."/>
            <person name="Farkas M."/>
            <person name="Kriszt B."/>
            <person name="Maroti G."/>
            <person name="Horvath B."/>
        </authorList>
    </citation>
    <scope>NUCLEOTIDE SEQUENCE [LARGE SCALE GENOMIC DNA]</scope>
    <source>
        <strain evidence="5 6">Buc</strain>
    </source>
</reference>
<evidence type="ECO:0000256" key="3">
    <source>
        <dbReference type="SAM" id="SignalP"/>
    </source>
</evidence>
<dbReference type="EMBL" id="SDKK01000023">
    <property type="protein sequence ID" value="TYC54209.1"/>
    <property type="molecule type" value="Genomic_DNA"/>
</dbReference>
<dbReference type="SUPFAM" id="SSF50939">
    <property type="entry name" value="Sialidases"/>
    <property type="match status" value="1"/>
</dbReference>
<keyword evidence="6" id="KW-1185">Reference proteome</keyword>
<dbReference type="InterPro" id="IPR028203">
    <property type="entry name" value="PSII_CF48-like_dom"/>
</dbReference>
<feature type="chain" id="PRO_5025668160" description="Photosynthesis system II assembly factor Ycf48/Hcf136-like domain-containing protein" evidence="3">
    <location>
        <begin position="30"/>
        <end position="372"/>
    </location>
</feature>
<feature type="domain" description="Photosynthesis system II assembly factor Ycf48/Hcf136-like" evidence="4">
    <location>
        <begin position="171"/>
        <end position="287"/>
    </location>
</feature>
<accession>A0A6C2CLL6</accession>
<evidence type="ECO:0000313" key="6">
    <source>
        <dbReference type="Proteomes" id="UP000389128"/>
    </source>
</evidence>
<keyword evidence="2" id="KW-0604">Photosystem II</keyword>
<sequence length="372" mass="38269">MQALISGRRSVRLAATLSFLALAVPAAWAAESRAVADLLAQPAQANTRAIHSLQLSVARAGTRLVSVGERGLVLLSDDGGKSWRQAKSVPVSVALTSVHFVSDKLGWTVGHSGVVLHSADGGDTWLRQLDGLKAAQIVAENARALAAAGGDGVARHLREAEGLLQDGPDKPFLGVYFADAKQGWIVGAYGLALATVDGGASWQSLMGRIPNSGGKHLYAVRQDAGSLLMAGEQGVLFRSTDGGASFQKITTPYAGTFFGALPVGTNGLLAYGLRGNAWRSDDGGANWVRLELPQPVTLTAALKLADGGLLLADESGRLLRGDAGATRFAPLAAAPRAGLTGMIQAADGALVVSGARGVSRIEPATLTAEAQK</sequence>
<evidence type="ECO:0000313" key="5">
    <source>
        <dbReference type="EMBL" id="TYC54209.1"/>
    </source>
</evidence>
<dbReference type="PANTHER" id="PTHR47199:SF2">
    <property type="entry name" value="PHOTOSYSTEM II STABILITY_ASSEMBLY FACTOR HCF136, CHLOROPLASTIC"/>
    <property type="match status" value="1"/>
</dbReference>
<dbReference type="PANTHER" id="PTHR47199">
    <property type="entry name" value="PHOTOSYSTEM II STABILITY/ASSEMBLY FACTOR HCF136, CHLOROPLASTIC"/>
    <property type="match status" value="1"/>
</dbReference>
<organism evidence="5 6">
    <name type="scientific">Zoogloea oleivorans</name>
    <dbReference type="NCBI Taxonomy" id="1552750"/>
    <lineage>
        <taxon>Bacteria</taxon>
        <taxon>Pseudomonadati</taxon>
        <taxon>Pseudomonadota</taxon>
        <taxon>Betaproteobacteria</taxon>
        <taxon>Rhodocyclales</taxon>
        <taxon>Zoogloeaceae</taxon>
        <taxon>Zoogloea</taxon>
    </lineage>
</organism>
<dbReference type="Gene3D" id="2.130.10.10">
    <property type="entry name" value="YVTN repeat-like/Quinoprotein amine dehydrogenase"/>
    <property type="match status" value="2"/>
</dbReference>
<proteinExistence type="predicted"/>
<evidence type="ECO:0000259" key="4">
    <source>
        <dbReference type="Pfam" id="PF14870"/>
    </source>
</evidence>
<name>A0A6C2CLL6_9RHOO</name>
<feature type="signal peptide" evidence="3">
    <location>
        <begin position="1"/>
        <end position="29"/>
    </location>
</feature>
<dbReference type="AlphaFoldDB" id="A0A6C2CLL6"/>
<dbReference type="GO" id="GO:0015979">
    <property type="term" value="P:photosynthesis"/>
    <property type="evidence" value="ECO:0007669"/>
    <property type="project" value="UniProtKB-KW"/>
</dbReference>
<evidence type="ECO:0000256" key="1">
    <source>
        <dbReference type="ARBA" id="ARBA00022531"/>
    </source>
</evidence>
<dbReference type="Pfam" id="PF14870">
    <property type="entry name" value="PSII_BNR"/>
    <property type="match status" value="2"/>
</dbReference>
<keyword evidence="1" id="KW-0602">Photosynthesis</keyword>
<dbReference type="Proteomes" id="UP000389128">
    <property type="component" value="Unassembled WGS sequence"/>
</dbReference>
<evidence type="ECO:0000256" key="2">
    <source>
        <dbReference type="ARBA" id="ARBA00023276"/>
    </source>
</evidence>
<keyword evidence="3" id="KW-0732">Signal</keyword>
<feature type="domain" description="Photosynthesis system II assembly factor Ycf48/Hcf136-like" evidence="4">
    <location>
        <begin position="67"/>
        <end position="127"/>
    </location>
</feature>
<protein>
    <recommendedName>
        <fullName evidence="4">Photosynthesis system II assembly factor Ycf48/Hcf136-like domain-containing protein</fullName>
    </recommendedName>
</protein>
<comment type="caution">
    <text evidence="5">The sequence shown here is derived from an EMBL/GenBank/DDBJ whole genome shotgun (WGS) entry which is preliminary data.</text>
</comment>